<keyword evidence="1" id="KW-1133">Transmembrane helix</keyword>
<accession>A0ABT1U5A6</accession>
<dbReference type="EMBL" id="JANIBK010000036">
    <property type="protein sequence ID" value="MCQ8128584.1"/>
    <property type="molecule type" value="Genomic_DNA"/>
</dbReference>
<proteinExistence type="predicted"/>
<feature type="transmembrane region" description="Helical" evidence="1">
    <location>
        <begin position="7"/>
        <end position="25"/>
    </location>
</feature>
<evidence type="ECO:0000313" key="2">
    <source>
        <dbReference type="EMBL" id="MCQ8128584.1"/>
    </source>
</evidence>
<sequence>MAHRYSLYLILGALYLLPVSLTLPFPVPPQAVPVGVFVVAYAVNVLLANTQKRV</sequence>
<reference evidence="2 3" key="1">
    <citation type="submission" date="2022-07" db="EMBL/GenBank/DDBJ databases">
        <title>Methylomonas rivi sp. nov., Methylomonas rosea sp. nov., Methylomonas aureus sp. nov. and Methylomonas subterranea sp. nov., four novel methanotrophs isolated from a freshwater creek and the deep terrestrial subsurface.</title>
        <authorList>
            <person name="Abin C."/>
            <person name="Sankaranarayanan K."/>
            <person name="Garner C."/>
            <person name="Sindelar R."/>
            <person name="Kotary K."/>
            <person name="Garner R."/>
            <person name="Barclay S."/>
            <person name="Lawson P."/>
            <person name="Krumholz L."/>
        </authorList>
    </citation>
    <scope>NUCLEOTIDE SEQUENCE [LARGE SCALE GENOMIC DNA]</scope>
    <source>
        <strain evidence="2 3">WSC-6</strain>
    </source>
</reference>
<keyword evidence="1" id="KW-0472">Membrane</keyword>
<comment type="caution">
    <text evidence="2">The sequence shown here is derived from an EMBL/GenBank/DDBJ whole genome shotgun (WGS) entry which is preliminary data.</text>
</comment>
<dbReference type="RefSeq" id="WP_256614974.1">
    <property type="nucleotide sequence ID" value="NZ_JANIBK010000036.1"/>
</dbReference>
<evidence type="ECO:0000256" key="1">
    <source>
        <dbReference type="SAM" id="Phobius"/>
    </source>
</evidence>
<organism evidence="2 3">
    <name type="scientific">Methylomonas rivi</name>
    <dbReference type="NCBI Taxonomy" id="2952226"/>
    <lineage>
        <taxon>Bacteria</taxon>
        <taxon>Pseudomonadati</taxon>
        <taxon>Pseudomonadota</taxon>
        <taxon>Gammaproteobacteria</taxon>
        <taxon>Methylococcales</taxon>
        <taxon>Methylococcaceae</taxon>
        <taxon>Methylomonas</taxon>
    </lineage>
</organism>
<dbReference type="Proteomes" id="UP001524586">
    <property type="component" value="Unassembled WGS sequence"/>
</dbReference>
<keyword evidence="1" id="KW-0812">Transmembrane</keyword>
<name>A0ABT1U5A6_9GAMM</name>
<gene>
    <name evidence="2" type="ORF">NP596_08945</name>
</gene>
<evidence type="ECO:0000313" key="3">
    <source>
        <dbReference type="Proteomes" id="UP001524586"/>
    </source>
</evidence>
<keyword evidence="3" id="KW-1185">Reference proteome</keyword>
<feature type="transmembrane region" description="Helical" evidence="1">
    <location>
        <begin position="31"/>
        <end position="48"/>
    </location>
</feature>
<protein>
    <submittedName>
        <fullName evidence="2">Uncharacterized protein</fullName>
    </submittedName>
</protein>